<dbReference type="Proteomes" id="UP000308549">
    <property type="component" value="Unassembled WGS sequence"/>
</dbReference>
<protein>
    <submittedName>
        <fullName evidence="2">Uncharacterized protein</fullName>
    </submittedName>
</protein>
<dbReference type="EMBL" id="NAJL01000060">
    <property type="protein sequence ID" value="TKA23129.1"/>
    <property type="molecule type" value="Genomic_DNA"/>
</dbReference>
<feature type="compositionally biased region" description="Low complexity" evidence="1">
    <location>
        <begin position="47"/>
        <end position="61"/>
    </location>
</feature>
<name>A0A4V5N3D1_9PEZI</name>
<organism evidence="2 3">
    <name type="scientific">Salinomyces thailandicus</name>
    <dbReference type="NCBI Taxonomy" id="706561"/>
    <lineage>
        <taxon>Eukaryota</taxon>
        <taxon>Fungi</taxon>
        <taxon>Dikarya</taxon>
        <taxon>Ascomycota</taxon>
        <taxon>Pezizomycotina</taxon>
        <taxon>Dothideomycetes</taxon>
        <taxon>Dothideomycetidae</taxon>
        <taxon>Mycosphaerellales</taxon>
        <taxon>Teratosphaeriaceae</taxon>
        <taxon>Salinomyces</taxon>
    </lineage>
</organism>
<reference evidence="2 3" key="1">
    <citation type="submission" date="2017-03" db="EMBL/GenBank/DDBJ databases">
        <title>Genomes of endolithic fungi from Antarctica.</title>
        <authorList>
            <person name="Coleine C."/>
            <person name="Masonjones S."/>
            <person name="Stajich J.E."/>
        </authorList>
    </citation>
    <scope>NUCLEOTIDE SEQUENCE [LARGE SCALE GENOMIC DNA]</scope>
    <source>
        <strain evidence="2 3">CCFEE 6315</strain>
    </source>
</reference>
<dbReference type="AlphaFoldDB" id="A0A4V5N3D1"/>
<keyword evidence="3" id="KW-1185">Reference proteome</keyword>
<evidence type="ECO:0000313" key="2">
    <source>
        <dbReference type="EMBL" id="TKA23129.1"/>
    </source>
</evidence>
<evidence type="ECO:0000313" key="3">
    <source>
        <dbReference type="Proteomes" id="UP000308549"/>
    </source>
</evidence>
<gene>
    <name evidence="2" type="ORF">B0A50_07159</name>
</gene>
<sequence>MTDQNDDEFAIDPAIAEAMGFSGFGMQASGKNKRKFDHDAFVDPSVQQAATSTAASSNVASLSKAGGTGGQGAAGLPSRSIESAGIRKSRAQGTSADGAGTRASQGSGQGGKNERGDPVYFLPSFIEDPWKGLVPR</sequence>
<feature type="region of interest" description="Disordered" evidence="1">
    <location>
        <begin position="47"/>
        <end position="122"/>
    </location>
</feature>
<comment type="caution">
    <text evidence="2">The sequence shown here is derived from an EMBL/GenBank/DDBJ whole genome shotgun (WGS) entry which is preliminary data.</text>
</comment>
<dbReference type="OrthoDB" id="5419162at2759"/>
<proteinExistence type="predicted"/>
<accession>A0A4V5N3D1</accession>
<evidence type="ECO:0000256" key="1">
    <source>
        <dbReference type="SAM" id="MobiDB-lite"/>
    </source>
</evidence>